<dbReference type="InterPro" id="IPR038726">
    <property type="entry name" value="PDDEXK_AddAB-type"/>
</dbReference>
<keyword evidence="4" id="KW-0347">Helicase</keyword>
<keyword evidence="6" id="KW-0238">DNA-binding</keyword>
<keyword evidence="5" id="KW-0067">ATP-binding</keyword>
<organism evidence="9 10">
    <name type="scientific">Tissierella carlieri</name>
    <dbReference type="NCBI Taxonomy" id="689904"/>
    <lineage>
        <taxon>Bacteria</taxon>
        <taxon>Bacillati</taxon>
        <taxon>Bacillota</taxon>
        <taxon>Tissierellia</taxon>
        <taxon>Tissierellales</taxon>
        <taxon>Tissierellaceae</taxon>
        <taxon>Tissierella</taxon>
    </lineage>
</organism>
<evidence type="ECO:0000256" key="4">
    <source>
        <dbReference type="ARBA" id="ARBA00022806"/>
    </source>
</evidence>
<keyword evidence="7" id="KW-0234">DNA repair</keyword>
<evidence type="ECO:0000256" key="7">
    <source>
        <dbReference type="ARBA" id="ARBA00023204"/>
    </source>
</evidence>
<evidence type="ECO:0000259" key="8">
    <source>
        <dbReference type="Pfam" id="PF12705"/>
    </source>
</evidence>
<protein>
    <submittedName>
        <fullName evidence="9">PD-(D/E)XK nuclease family protein</fullName>
    </submittedName>
</protein>
<keyword evidence="2" id="KW-0227">DNA damage</keyword>
<feature type="domain" description="PD-(D/E)XK endonuclease-like" evidence="8">
    <location>
        <begin position="591"/>
        <end position="883"/>
    </location>
</feature>
<accession>A0ABT1SAX0</accession>
<dbReference type="Pfam" id="PF12705">
    <property type="entry name" value="PDDEXK_1"/>
    <property type="match status" value="1"/>
</dbReference>
<dbReference type="Proteomes" id="UP001524478">
    <property type="component" value="Unassembled WGS sequence"/>
</dbReference>
<comment type="caution">
    <text evidence="9">The sequence shown here is derived from an EMBL/GenBank/DDBJ whole genome shotgun (WGS) entry which is preliminary data.</text>
</comment>
<dbReference type="InterPro" id="IPR011604">
    <property type="entry name" value="PDDEXK-like_dom_sf"/>
</dbReference>
<evidence type="ECO:0000256" key="2">
    <source>
        <dbReference type="ARBA" id="ARBA00022763"/>
    </source>
</evidence>
<sequence length="900" mass="104847">MKLIELREFCKENILDEKIFIVPTRTIGMQIVNKMARDGYPSINLRTVTPQGLAFEICEEYIANNNKLIIDDILGNNLIIGILKDLSKLDSDSFFFRPNLIDSKTAEEVYKVIMELKYSGLEHFPEVKNLDKIYMEYKARLKKLNAVDYCDIIIEASNSSNINLYQEKKIAIASNIEFNNVEEILFKKFKNCTRIKMPVKSVEGHPKNYYYKEDSGKAEFENKNIKFYEGYGTKEEIGIILEDIKRKRIPLDEVVIAYTNSKYVNFINIELDIHRVPGNFGGGLNIESSSVYRFINTIFAWAVNYYNIKEIRPIFINDDIKIDKFSAPEMYEELVECKIVSLKENYDRVLRLEDDTNKDIERDKNLNEFQVEKRIWLKEFFKGLFEAIPRDEYIRFDQCIPKFMSLITRYVKNVNKYDGAAKQVVLETLDKIGDINMEVSRHEYFDIVLSYIKQSKILRSQPQPGSIFITSFKNAGYTGRKNLYLIGLDSTSLSNKVVESPILLDTTKTRISDKISFANDNYEYKKYKVKELLTADFENISIGYSNFDTVNIKVQSPSQIYNELKDIMGERKQEKYEEKKRVIQGRDMVKSATSLETLAECPRKFYLKNIMGLGAKEDVDIRVDRWLDGVTKGIIVHEVLDSYFNLNEEEQTKEKIVELVEKQCIESAKDNIYLLQEVYLREKQNLINACQNIVDIANNDSEWTVLVNELSFGYKRGKNNKIFGVLPKQRIDIMGLELDISGSIDRVDINNIDKNVFRIVDYKTGSMDNFEKKLRFSTGRGKNKDYNYSQTQKLQYYIYKKTLEKILESKKDISLRPEVYKFTYIFEGHEKNGIIDLDFSEEFINVIENRIKTLLDMDILDAQSQVIFDSEGICKYCDYSPVCMVDKGLTKVEEEGGYGK</sequence>
<evidence type="ECO:0000313" key="9">
    <source>
        <dbReference type="EMBL" id="MCQ4923147.1"/>
    </source>
</evidence>
<evidence type="ECO:0000256" key="1">
    <source>
        <dbReference type="ARBA" id="ARBA00022741"/>
    </source>
</evidence>
<reference evidence="9 10" key="1">
    <citation type="submission" date="2022-06" db="EMBL/GenBank/DDBJ databases">
        <title>Isolation of gut microbiota from human fecal samples.</title>
        <authorList>
            <person name="Pamer E.G."/>
            <person name="Barat B."/>
            <person name="Waligurski E."/>
            <person name="Medina S."/>
            <person name="Paddock L."/>
            <person name="Mostad J."/>
        </authorList>
    </citation>
    <scope>NUCLEOTIDE SEQUENCE [LARGE SCALE GENOMIC DNA]</scope>
    <source>
        <strain evidence="9 10">DFI.7.95</strain>
    </source>
</reference>
<proteinExistence type="predicted"/>
<evidence type="ECO:0000313" key="10">
    <source>
        <dbReference type="Proteomes" id="UP001524478"/>
    </source>
</evidence>
<dbReference type="InterPro" id="IPR011335">
    <property type="entry name" value="Restrct_endonuc-II-like"/>
</dbReference>
<dbReference type="Gene3D" id="3.90.320.10">
    <property type="match status" value="1"/>
</dbReference>
<evidence type="ECO:0000256" key="6">
    <source>
        <dbReference type="ARBA" id="ARBA00023125"/>
    </source>
</evidence>
<gene>
    <name evidence="9" type="ORF">NE686_08635</name>
</gene>
<dbReference type="EMBL" id="JANGAC010000005">
    <property type="protein sequence ID" value="MCQ4923147.1"/>
    <property type="molecule type" value="Genomic_DNA"/>
</dbReference>
<evidence type="ECO:0000256" key="5">
    <source>
        <dbReference type="ARBA" id="ARBA00022840"/>
    </source>
</evidence>
<dbReference type="SUPFAM" id="SSF52980">
    <property type="entry name" value="Restriction endonuclease-like"/>
    <property type="match status" value="1"/>
</dbReference>
<keyword evidence="3" id="KW-0378">Hydrolase</keyword>
<evidence type="ECO:0000256" key="3">
    <source>
        <dbReference type="ARBA" id="ARBA00022801"/>
    </source>
</evidence>
<keyword evidence="10" id="KW-1185">Reference proteome</keyword>
<keyword evidence="1" id="KW-0547">Nucleotide-binding</keyword>
<dbReference type="RefSeq" id="WP_256311188.1">
    <property type="nucleotide sequence ID" value="NZ_JANGAC010000005.1"/>
</dbReference>
<name>A0ABT1SAX0_9FIRM</name>